<dbReference type="Proteomes" id="UP000010420">
    <property type="component" value="Unassembled WGS sequence"/>
</dbReference>
<feature type="transmembrane region" description="Helical" evidence="1">
    <location>
        <begin position="76"/>
        <end position="95"/>
    </location>
</feature>
<dbReference type="InterPro" id="IPR052710">
    <property type="entry name" value="CAAX_protease"/>
</dbReference>
<sequence length="167" mass="18924">MNSSTFFSNILENFNSIINILTIRGLPETILIIGIITPIAEELLFRGLVYNTLLKSFPILPTIFIQAFLFGICHGNIIQCIYTTFLGIVFGYLIYKTKSLYSSIIAHISNNLTAIIVFNFLPKNINSILTYVLFIILGISFTLLFLIILNKNNKSRFKMDSIPFSNL</sequence>
<feature type="transmembrane region" description="Helical" evidence="1">
    <location>
        <begin position="16"/>
        <end position="36"/>
    </location>
</feature>
<dbReference type="PANTHER" id="PTHR36435">
    <property type="entry name" value="SLR1288 PROTEIN"/>
    <property type="match status" value="1"/>
</dbReference>
<keyword evidence="3" id="KW-0378">Hydrolase</keyword>
<feature type="domain" description="CAAX prenyl protease 2/Lysostaphin resistance protein A-like" evidence="2">
    <location>
        <begin position="30"/>
        <end position="112"/>
    </location>
</feature>
<keyword evidence="1" id="KW-0472">Membrane</keyword>
<dbReference type="eggNOG" id="COG1266">
    <property type="taxonomic scope" value="Bacteria"/>
</dbReference>
<evidence type="ECO:0000313" key="4">
    <source>
        <dbReference type="Proteomes" id="UP000010420"/>
    </source>
</evidence>
<keyword evidence="3" id="KW-0645">Protease</keyword>
<keyword evidence="1" id="KW-0812">Transmembrane</keyword>
<comment type="caution">
    <text evidence="3">The sequence shown here is derived from an EMBL/GenBank/DDBJ whole genome shotgun (WGS) entry which is preliminary data.</text>
</comment>
<evidence type="ECO:0000259" key="2">
    <source>
        <dbReference type="Pfam" id="PF02517"/>
    </source>
</evidence>
<evidence type="ECO:0000313" key="3">
    <source>
        <dbReference type="EMBL" id="EKY26182.1"/>
    </source>
</evidence>
<organism evidence="3 4">
    <name type="scientific">Clostridium celatum DSM 1785</name>
    <dbReference type="NCBI Taxonomy" id="545697"/>
    <lineage>
        <taxon>Bacteria</taxon>
        <taxon>Bacillati</taxon>
        <taxon>Bacillota</taxon>
        <taxon>Clostridia</taxon>
        <taxon>Eubacteriales</taxon>
        <taxon>Clostridiaceae</taxon>
        <taxon>Clostridium</taxon>
    </lineage>
</organism>
<reference evidence="3 4" key="1">
    <citation type="submission" date="2012-05" db="EMBL/GenBank/DDBJ databases">
        <authorList>
            <person name="Weinstock G."/>
            <person name="Sodergren E."/>
            <person name="Lobos E.A."/>
            <person name="Fulton L."/>
            <person name="Fulton R."/>
            <person name="Courtney L."/>
            <person name="Fronick C."/>
            <person name="O'Laughlin M."/>
            <person name="Godfrey J."/>
            <person name="Wilson R.M."/>
            <person name="Miner T."/>
            <person name="Farmer C."/>
            <person name="Delehaunty K."/>
            <person name="Cordes M."/>
            <person name="Minx P."/>
            <person name="Tomlinson C."/>
            <person name="Chen J."/>
            <person name="Wollam A."/>
            <person name="Pepin K.H."/>
            <person name="Bhonagiri V."/>
            <person name="Zhang X."/>
            <person name="Suruliraj S."/>
            <person name="Warren W."/>
            <person name="Mitreva M."/>
            <person name="Mardis E.R."/>
            <person name="Wilson R.K."/>
        </authorList>
    </citation>
    <scope>NUCLEOTIDE SEQUENCE [LARGE SCALE GENOMIC DNA]</scope>
    <source>
        <strain evidence="3 4">DSM 1785</strain>
    </source>
</reference>
<feature type="transmembrane region" description="Helical" evidence="1">
    <location>
        <begin position="104"/>
        <end position="122"/>
    </location>
</feature>
<proteinExistence type="predicted"/>
<dbReference type="HOGENOM" id="CLU_1591655_0_0_9"/>
<keyword evidence="1" id="KW-1133">Transmembrane helix</keyword>
<dbReference type="GO" id="GO:0080120">
    <property type="term" value="P:CAAX-box protein maturation"/>
    <property type="evidence" value="ECO:0007669"/>
    <property type="project" value="UniProtKB-ARBA"/>
</dbReference>
<dbReference type="Pfam" id="PF02517">
    <property type="entry name" value="Rce1-like"/>
    <property type="match status" value="1"/>
</dbReference>
<evidence type="ECO:0000256" key="1">
    <source>
        <dbReference type="SAM" id="Phobius"/>
    </source>
</evidence>
<keyword evidence="4" id="KW-1185">Reference proteome</keyword>
<dbReference type="AlphaFoldDB" id="L1QF20"/>
<protein>
    <submittedName>
        <fullName evidence="3">CAAX amino terminal protease family protein</fullName>
    </submittedName>
</protein>
<dbReference type="RefSeq" id="WP_005213976.1">
    <property type="nucleotide sequence ID" value="NZ_KB291650.1"/>
</dbReference>
<dbReference type="InterPro" id="IPR003675">
    <property type="entry name" value="Rce1/LyrA-like_dom"/>
</dbReference>
<accession>L1QF20</accession>
<name>L1QF20_9CLOT</name>
<dbReference type="GO" id="GO:0006508">
    <property type="term" value="P:proteolysis"/>
    <property type="evidence" value="ECO:0007669"/>
    <property type="project" value="UniProtKB-KW"/>
</dbReference>
<dbReference type="PATRIC" id="fig|545697.3.peg.2183"/>
<dbReference type="PANTHER" id="PTHR36435:SF1">
    <property type="entry name" value="CAAX AMINO TERMINAL PROTEASE FAMILY PROTEIN"/>
    <property type="match status" value="1"/>
</dbReference>
<dbReference type="EMBL" id="AMEZ01000059">
    <property type="protein sequence ID" value="EKY26182.1"/>
    <property type="molecule type" value="Genomic_DNA"/>
</dbReference>
<dbReference type="GO" id="GO:0004175">
    <property type="term" value="F:endopeptidase activity"/>
    <property type="evidence" value="ECO:0007669"/>
    <property type="project" value="UniProtKB-ARBA"/>
</dbReference>
<gene>
    <name evidence="3" type="ORF">HMPREF0216_02221</name>
</gene>
<feature type="transmembrane region" description="Helical" evidence="1">
    <location>
        <begin position="128"/>
        <end position="149"/>
    </location>
</feature>